<evidence type="ECO:0000256" key="1">
    <source>
        <dbReference type="ARBA" id="ARBA00022450"/>
    </source>
</evidence>
<gene>
    <name evidence="5" type="ORF">BDP27DRAFT_1361048</name>
</gene>
<dbReference type="Pfam" id="PF07993">
    <property type="entry name" value="NAD_binding_4"/>
    <property type="match status" value="1"/>
</dbReference>
<dbReference type="OrthoDB" id="429813at2759"/>
<dbReference type="InterPro" id="IPR051414">
    <property type="entry name" value="Adenylate-forming_Reductase"/>
</dbReference>
<feature type="region of interest" description="Disordered" evidence="3">
    <location>
        <begin position="1041"/>
        <end position="1062"/>
    </location>
</feature>
<keyword evidence="2" id="KW-0597">Phosphoprotein</keyword>
<dbReference type="SUPFAM" id="SSF51735">
    <property type="entry name" value="NAD(P)-binding Rossmann-fold domains"/>
    <property type="match status" value="1"/>
</dbReference>
<dbReference type="Gene3D" id="3.40.50.720">
    <property type="entry name" value="NAD(P)-binding Rossmann-like Domain"/>
    <property type="match status" value="1"/>
</dbReference>
<dbReference type="AlphaFoldDB" id="A0A9P5UBU6"/>
<dbReference type="Pfam" id="PF23562">
    <property type="entry name" value="AMP-binding_C_3"/>
    <property type="match status" value="1"/>
</dbReference>
<dbReference type="InterPro" id="IPR000873">
    <property type="entry name" value="AMP-dep_synth/lig_dom"/>
</dbReference>
<dbReference type="Gene3D" id="1.10.1200.10">
    <property type="entry name" value="ACP-like"/>
    <property type="match status" value="1"/>
</dbReference>
<dbReference type="PANTHER" id="PTHR43439:SF2">
    <property type="entry name" value="ENZYME, PUTATIVE (JCVI)-RELATED"/>
    <property type="match status" value="1"/>
</dbReference>
<dbReference type="InterPro" id="IPR013120">
    <property type="entry name" value="FAR_NAD-bd"/>
</dbReference>
<evidence type="ECO:0000313" key="6">
    <source>
        <dbReference type="Proteomes" id="UP000772434"/>
    </source>
</evidence>
<dbReference type="SUPFAM" id="SSF56801">
    <property type="entry name" value="Acetyl-CoA synthetase-like"/>
    <property type="match status" value="1"/>
</dbReference>
<protein>
    <submittedName>
        <fullName evidence="5">Aminoadipate reductase</fullName>
    </submittedName>
</protein>
<dbReference type="InterPro" id="IPR036736">
    <property type="entry name" value="ACP-like_sf"/>
</dbReference>
<proteinExistence type="predicted"/>
<dbReference type="EMBL" id="JADNRY010000024">
    <property type="protein sequence ID" value="KAF9072483.1"/>
    <property type="molecule type" value="Genomic_DNA"/>
</dbReference>
<evidence type="ECO:0000313" key="5">
    <source>
        <dbReference type="EMBL" id="KAF9072483.1"/>
    </source>
</evidence>
<dbReference type="PANTHER" id="PTHR43439">
    <property type="entry name" value="PHENYLACETATE-COENZYME A LIGASE"/>
    <property type="match status" value="1"/>
</dbReference>
<dbReference type="PROSITE" id="PS00455">
    <property type="entry name" value="AMP_BINDING"/>
    <property type="match status" value="1"/>
</dbReference>
<dbReference type="InterPro" id="IPR020845">
    <property type="entry name" value="AMP-binding_CS"/>
</dbReference>
<dbReference type="SMART" id="SM00823">
    <property type="entry name" value="PKS_PP"/>
    <property type="match status" value="1"/>
</dbReference>
<reference evidence="5" key="1">
    <citation type="submission" date="2020-11" db="EMBL/GenBank/DDBJ databases">
        <authorList>
            <consortium name="DOE Joint Genome Institute"/>
            <person name="Ahrendt S."/>
            <person name="Riley R."/>
            <person name="Andreopoulos W."/>
            <person name="Labutti K."/>
            <person name="Pangilinan J."/>
            <person name="Ruiz-Duenas F.J."/>
            <person name="Barrasa J.M."/>
            <person name="Sanchez-Garcia M."/>
            <person name="Camarero S."/>
            <person name="Miyauchi S."/>
            <person name="Serrano A."/>
            <person name="Linde D."/>
            <person name="Babiker R."/>
            <person name="Drula E."/>
            <person name="Ayuso-Fernandez I."/>
            <person name="Pacheco R."/>
            <person name="Padilla G."/>
            <person name="Ferreira P."/>
            <person name="Barriuso J."/>
            <person name="Kellner H."/>
            <person name="Castanera R."/>
            <person name="Alfaro M."/>
            <person name="Ramirez L."/>
            <person name="Pisabarro A.G."/>
            <person name="Kuo A."/>
            <person name="Tritt A."/>
            <person name="Lipzen A."/>
            <person name="He G."/>
            <person name="Yan M."/>
            <person name="Ng V."/>
            <person name="Cullen D."/>
            <person name="Martin F."/>
            <person name="Rosso M.-N."/>
            <person name="Henrissat B."/>
            <person name="Hibbett D."/>
            <person name="Martinez A.T."/>
            <person name="Grigoriev I.V."/>
        </authorList>
    </citation>
    <scope>NUCLEOTIDE SEQUENCE</scope>
    <source>
        <strain evidence="5">AH 40177</strain>
    </source>
</reference>
<sequence>MSSTVIFPDLGKSQLTLPSLLDFNLKHNPHFPVYTYAEPGSSTTKEIKMLEYVRAAHRVGELIRGNSQPGDVIAIIANVDAIVYSALITGIMKAGLVPFPISPRNSPTALLHLIRKSSVHRVLMTQTTLRGVIDGLKAEVQMVDSTYVLSIEEVPTLQEAYPRLGQETAQDPFEPIKATSPPKDSDKAIYLHSSGSTGLPKPILLTHKIVMNNASLLYINKLRENFLNPIMGGLGLPSFHTMGVLVQVLMPLYGLISIAVFAPTVIKPEALPIIGTPKNVLEAAQILKPTLMISIPSFIHTWAQSDQAVEFLRTLRFLQYGGGPLAPRIAESLVSRGVRVVTGYGGTEFGVVSELSLETDVTWQYFKFKDEVNVRLMPQGDGTYEVQLLTTETHHVAVENLTDVAGYATSDLVEPHPTILNLWKISFVLLSVGRIDDVLIHSSGEKTVPAPLEGIISASPILSGSIMFGRQRDQPGILLEPLPGYEVDVNNDAEVSKFRNLIWPVVEEANRIAPAFSRIFKEMILVVDPKKPLPRVGKGTVARKTALTLYDSEINKLYDTIESNMGGNSVGLPKSWKAVDLHPWLVGQISEILSTEAPPATADLFEHGFDSLSSTILRLRLVGALRKSGLSSTSTLTPQSIVYSHPTITQLTEAISKMVIDPKEGANRAKTPEEAIEEMVAKYSNGLDAPLPVSGVQVNPKQQYILLTGSTGNLGAQILESLLRNESVARVYTLNRPSSQTSMLDRHRARFQDKALDISLLSSPKLVFLAGETSHDDLGLAADILNELRQNLTMIIHNAWRLDFNLSLASFESHVKGSRVLIDLARSSQHSSSMRFLFTSSIGSTQSWNAQTQGPYPEHVVMDAKYAVGGGYGESKYVTERILAKSGLQATSFRIGQVTGATAPNGAWATTDWIPIIVKSSLSLGILPDAYGVVSWMPMDAVRDALLDIGFSQEPAPIAVNVVHPKPISWTSVMQHLRVALLEAKGLPPDALPLVPYSEWVSTVEQYARNPTETDMQKMPALKLLDFYKLQVTVDNALRKSGQSTTESAGLTPLSTTNVQRLSQRTRDLEPLDGAAVRTWVRYWIEAGF</sequence>
<dbReference type="InterPro" id="IPR042099">
    <property type="entry name" value="ANL_N_sf"/>
</dbReference>
<dbReference type="Gene3D" id="3.40.50.12780">
    <property type="entry name" value="N-terminal domain of ligase-like"/>
    <property type="match status" value="1"/>
</dbReference>
<evidence type="ECO:0000259" key="4">
    <source>
        <dbReference type="SMART" id="SM00823"/>
    </source>
</evidence>
<keyword evidence="6" id="KW-1185">Reference proteome</keyword>
<dbReference type="InterPro" id="IPR036291">
    <property type="entry name" value="NAD(P)-bd_dom_sf"/>
</dbReference>
<dbReference type="Proteomes" id="UP000772434">
    <property type="component" value="Unassembled WGS sequence"/>
</dbReference>
<name>A0A9P5UBU6_9AGAR</name>
<dbReference type="Pfam" id="PF00501">
    <property type="entry name" value="AMP-binding"/>
    <property type="match status" value="1"/>
</dbReference>
<evidence type="ECO:0000256" key="2">
    <source>
        <dbReference type="ARBA" id="ARBA00022553"/>
    </source>
</evidence>
<comment type="caution">
    <text evidence="5">The sequence shown here is derived from an EMBL/GenBank/DDBJ whole genome shotgun (WGS) entry which is preliminary data.</text>
</comment>
<keyword evidence="1" id="KW-0596">Phosphopantetheine</keyword>
<accession>A0A9P5UBU6</accession>
<organism evidence="5 6">
    <name type="scientific">Rhodocollybia butyracea</name>
    <dbReference type="NCBI Taxonomy" id="206335"/>
    <lineage>
        <taxon>Eukaryota</taxon>
        <taxon>Fungi</taxon>
        <taxon>Dikarya</taxon>
        <taxon>Basidiomycota</taxon>
        <taxon>Agaricomycotina</taxon>
        <taxon>Agaricomycetes</taxon>
        <taxon>Agaricomycetidae</taxon>
        <taxon>Agaricales</taxon>
        <taxon>Marasmiineae</taxon>
        <taxon>Omphalotaceae</taxon>
        <taxon>Rhodocollybia</taxon>
    </lineage>
</organism>
<dbReference type="InterPro" id="IPR020806">
    <property type="entry name" value="PKS_PP-bd"/>
</dbReference>
<evidence type="ECO:0000256" key="3">
    <source>
        <dbReference type="SAM" id="MobiDB-lite"/>
    </source>
</evidence>
<feature type="domain" description="Polyketide synthase-like phosphopantetheine-binding" evidence="4">
    <location>
        <begin position="582"/>
        <end position="659"/>
    </location>
</feature>
<dbReference type="GO" id="GO:0031177">
    <property type="term" value="F:phosphopantetheine binding"/>
    <property type="evidence" value="ECO:0007669"/>
    <property type="project" value="InterPro"/>
</dbReference>